<feature type="region of interest" description="Disordered" evidence="1">
    <location>
        <begin position="180"/>
        <end position="209"/>
    </location>
</feature>
<feature type="compositionally biased region" description="Basic and acidic residues" evidence="1">
    <location>
        <begin position="180"/>
        <end position="192"/>
    </location>
</feature>
<evidence type="ECO:0000313" key="2">
    <source>
        <dbReference type="EMBL" id="CAD7447664.1"/>
    </source>
</evidence>
<organism evidence="2">
    <name type="scientific">Timema bartmani</name>
    <dbReference type="NCBI Taxonomy" id="61472"/>
    <lineage>
        <taxon>Eukaryota</taxon>
        <taxon>Metazoa</taxon>
        <taxon>Ecdysozoa</taxon>
        <taxon>Arthropoda</taxon>
        <taxon>Hexapoda</taxon>
        <taxon>Insecta</taxon>
        <taxon>Pterygota</taxon>
        <taxon>Neoptera</taxon>
        <taxon>Polyneoptera</taxon>
        <taxon>Phasmatodea</taxon>
        <taxon>Timematodea</taxon>
        <taxon>Timematoidea</taxon>
        <taxon>Timematidae</taxon>
        <taxon>Timema</taxon>
    </lineage>
</organism>
<accession>A0A7R9F621</accession>
<dbReference type="EMBL" id="OD569102">
    <property type="protein sequence ID" value="CAD7447664.1"/>
    <property type="molecule type" value="Genomic_DNA"/>
</dbReference>
<evidence type="ECO:0000256" key="1">
    <source>
        <dbReference type="SAM" id="MobiDB-lite"/>
    </source>
</evidence>
<sequence>MGNTVLTGRDVTDSNLDLPVIGGPAYCESSALDHATTKAADWWLIPLNFTIPIPFLNLQIASICTSVYDTIKSCDILAGFECVFVYVYGWGGYPTSPPTFTHHSFPVVTGGRVIGITFLPRFSHGLTVCKRIQVVPSHLTSHTLALLYIPKIGVCCRLYLTNECLDDWCKDKGPFVRFGGPREADRRGRDGEVQPGRSLTGPAHTHTLTHTHTPGHHLLGASHIHTHTHIHLYRACSKPTSLDPAYLHNQCVALIRDIYQISAQRGSHAFKGKEFPEITTQCIAGLPRSTPGTCAKSDYNILARHRNNVSS</sequence>
<proteinExistence type="predicted"/>
<gene>
    <name evidence="2" type="ORF">TBIB3V08_LOCUS9973</name>
</gene>
<name>A0A7R9F621_9NEOP</name>
<dbReference type="AlphaFoldDB" id="A0A7R9F621"/>
<reference evidence="2" key="1">
    <citation type="submission" date="2020-11" db="EMBL/GenBank/DDBJ databases">
        <authorList>
            <person name="Tran Van P."/>
        </authorList>
    </citation>
    <scope>NUCLEOTIDE SEQUENCE</scope>
</reference>
<protein>
    <submittedName>
        <fullName evidence="2">Uncharacterized protein</fullName>
    </submittedName>
</protein>